<feature type="compositionally biased region" description="Basic and acidic residues" evidence="1">
    <location>
        <begin position="180"/>
        <end position="223"/>
    </location>
</feature>
<feature type="compositionally biased region" description="Basic residues" evidence="1">
    <location>
        <begin position="408"/>
        <end position="437"/>
    </location>
</feature>
<feature type="region of interest" description="Disordered" evidence="1">
    <location>
        <begin position="121"/>
        <end position="223"/>
    </location>
</feature>
<evidence type="ECO:0000313" key="3">
    <source>
        <dbReference type="Proteomes" id="UP001516400"/>
    </source>
</evidence>
<feature type="compositionally biased region" description="Basic residues" evidence="1">
    <location>
        <begin position="274"/>
        <end position="285"/>
    </location>
</feature>
<name>A0ABD2N3B6_9CUCU</name>
<comment type="caution">
    <text evidence="2">The sequence shown here is derived from an EMBL/GenBank/DDBJ whole genome shotgun (WGS) entry which is preliminary data.</text>
</comment>
<accession>A0ABD2N3B6</accession>
<dbReference type="Proteomes" id="UP001516400">
    <property type="component" value="Unassembled WGS sequence"/>
</dbReference>
<reference evidence="2 3" key="1">
    <citation type="journal article" date="2021" name="BMC Biol.">
        <title>Horizontally acquired antibacterial genes associated with adaptive radiation of ladybird beetles.</title>
        <authorList>
            <person name="Li H.S."/>
            <person name="Tang X.F."/>
            <person name="Huang Y.H."/>
            <person name="Xu Z.Y."/>
            <person name="Chen M.L."/>
            <person name="Du X.Y."/>
            <person name="Qiu B.Y."/>
            <person name="Chen P.T."/>
            <person name="Zhang W."/>
            <person name="Slipinski A."/>
            <person name="Escalona H.E."/>
            <person name="Waterhouse R.M."/>
            <person name="Zwick A."/>
            <person name="Pang H."/>
        </authorList>
    </citation>
    <scope>NUCLEOTIDE SEQUENCE [LARGE SCALE GENOMIC DNA]</scope>
    <source>
        <strain evidence="2">SYSU2018</strain>
    </source>
</reference>
<feature type="compositionally biased region" description="Low complexity" evidence="1">
    <location>
        <begin position="442"/>
        <end position="471"/>
    </location>
</feature>
<sequence length="649" mass="74228">MGTEMKSNFSDDEEDLEALRLAALSSLKKKNEANGLAQNQRSTNEKNYNFTKGMFRGGKRRYFPGQAGRNGRSGQFKNQLRNSNLISIPTITDEKETPQLNAKSSKFINKDEDIPKLIRPQDRYACTIEQEIENDGTSSKFDRYDNSNSESEEEDEISNAKLERSDSLEALMEELDAEIQGEHKKEKKDKLKKKEITTDAEEKKEQITNSESEKVENNNDKTETSSCDVIVHNAANIKENVPNTSNESADIEVKVEISKLSDQIANKNSNLRSPGRRKIPNRKMNGRIFNPDPSFVPPPSNPIMISNLPIMNSLQTSQFTTVYNSVPPFTGPELFPVNVPPPTFIPPSGLQPHIMPIDVPPTDFNDYNIAPFRPLVVEPPGPLSSIPMGPLSPRSAAFVLQNRAIVEKRKRSPRRSYSRSPSPHRLRYSKSPTKRRSVSPFRRSLTPIRRSSSPRRSLSPRRSPLRRSLSPYRRHPRKESPRRSPRRIRDSPKRSPKRSRESPKRLRESRRTPIKDRLGSKGKNEEKDSNKKEEPVPSISKTEEVKPVDPVLEARKKKFESKEIKVKEGVIRLKPKDEIIRKEKIEENTKVKIEEKVENVKVKEPSVKRIEDDIFTKPPVKEETTSTRIVLLPKMKKKVFRGNLPKRTN</sequence>
<gene>
    <name evidence="2" type="ORF">HHI36_014568</name>
</gene>
<proteinExistence type="predicted"/>
<feature type="region of interest" description="Disordered" evidence="1">
    <location>
        <begin position="405"/>
        <end position="556"/>
    </location>
</feature>
<feature type="compositionally biased region" description="Basic and acidic residues" evidence="1">
    <location>
        <begin position="478"/>
        <end position="547"/>
    </location>
</feature>
<feature type="region of interest" description="Disordered" evidence="1">
    <location>
        <begin position="267"/>
        <end position="295"/>
    </location>
</feature>
<feature type="compositionally biased region" description="Polar residues" evidence="1">
    <location>
        <begin position="36"/>
        <end position="50"/>
    </location>
</feature>
<evidence type="ECO:0000256" key="1">
    <source>
        <dbReference type="SAM" id="MobiDB-lite"/>
    </source>
</evidence>
<feature type="region of interest" description="Disordered" evidence="1">
    <location>
        <begin position="31"/>
        <end position="81"/>
    </location>
</feature>
<protein>
    <submittedName>
        <fullName evidence="2">Uncharacterized protein</fullName>
    </submittedName>
</protein>
<evidence type="ECO:0000313" key="2">
    <source>
        <dbReference type="EMBL" id="KAL3273114.1"/>
    </source>
</evidence>
<dbReference type="AlphaFoldDB" id="A0ABD2N3B6"/>
<feature type="compositionally biased region" description="Polar residues" evidence="1">
    <location>
        <begin position="72"/>
        <end position="81"/>
    </location>
</feature>
<keyword evidence="3" id="KW-1185">Reference proteome</keyword>
<organism evidence="2 3">
    <name type="scientific">Cryptolaemus montrouzieri</name>
    <dbReference type="NCBI Taxonomy" id="559131"/>
    <lineage>
        <taxon>Eukaryota</taxon>
        <taxon>Metazoa</taxon>
        <taxon>Ecdysozoa</taxon>
        <taxon>Arthropoda</taxon>
        <taxon>Hexapoda</taxon>
        <taxon>Insecta</taxon>
        <taxon>Pterygota</taxon>
        <taxon>Neoptera</taxon>
        <taxon>Endopterygota</taxon>
        <taxon>Coleoptera</taxon>
        <taxon>Polyphaga</taxon>
        <taxon>Cucujiformia</taxon>
        <taxon>Coccinelloidea</taxon>
        <taxon>Coccinellidae</taxon>
        <taxon>Scymninae</taxon>
        <taxon>Scymnini</taxon>
        <taxon>Cryptolaemus</taxon>
    </lineage>
</organism>
<dbReference type="EMBL" id="JABFTP020000062">
    <property type="protein sequence ID" value="KAL3273114.1"/>
    <property type="molecule type" value="Genomic_DNA"/>
</dbReference>